<evidence type="ECO:0000259" key="2">
    <source>
        <dbReference type="Pfam" id="PF00188"/>
    </source>
</evidence>
<dbReference type="Gene3D" id="3.40.33.10">
    <property type="entry name" value="CAP"/>
    <property type="match status" value="1"/>
</dbReference>
<dbReference type="Proteomes" id="UP000193207">
    <property type="component" value="Unassembled WGS sequence"/>
</dbReference>
<evidence type="ECO:0000313" key="4">
    <source>
        <dbReference type="Proteomes" id="UP000193207"/>
    </source>
</evidence>
<dbReference type="OrthoDB" id="9811255at2"/>
<dbReference type="PANTHER" id="PTHR31157:SF1">
    <property type="entry name" value="SCP DOMAIN-CONTAINING PROTEIN"/>
    <property type="match status" value="1"/>
</dbReference>
<evidence type="ECO:0000313" key="3">
    <source>
        <dbReference type="EMBL" id="SLN49264.1"/>
    </source>
</evidence>
<dbReference type="EMBL" id="FWFU01000003">
    <property type="protein sequence ID" value="SLN49264.1"/>
    <property type="molecule type" value="Genomic_DNA"/>
</dbReference>
<dbReference type="CDD" id="cd05379">
    <property type="entry name" value="CAP_bacterial"/>
    <property type="match status" value="1"/>
</dbReference>
<feature type="domain" description="SCP" evidence="2">
    <location>
        <begin position="32"/>
        <end position="127"/>
    </location>
</feature>
<protein>
    <submittedName>
        <fullName evidence="3">Cysteine-rich secretory protein family protein</fullName>
    </submittedName>
</protein>
<dbReference type="RefSeq" id="WP_085818198.1">
    <property type="nucleotide sequence ID" value="NZ_FWFU01000003.1"/>
</dbReference>
<dbReference type="Pfam" id="PF00188">
    <property type="entry name" value="CAP"/>
    <property type="match status" value="1"/>
</dbReference>
<sequence>MRYLLIALTWVMMTGAAHAQMDDLSDAARSWLNKVRAEAGAGAVTPSAKLKAAAAAHARDLAARGAFSHEGSDGSQVGVRARRAGYRYCFVAENLAKGQGSLEAVLRGWMGSQGHRRNMLSREAREFALVRGPGNLWVMVLGRAGC</sequence>
<organism evidence="3 4">
    <name type="scientific">Roseovarius halotolerans</name>
    <dbReference type="NCBI Taxonomy" id="505353"/>
    <lineage>
        <taxon>Bacteria</taxon>
        <taxon>Pseudomonadati</taxon>
        <taxon>Pseudomonadota</taxon>
        <taxon>Alphaproteobacteria</taxon>
        <taxon>Rhodobacterales</taxon>
        <taxon>Roseobacteraceae</taxon>
        <taxon>Roseovarius</taxon>
    </lineage>
</organism>
<gene>
    <name evidence="3" type="ORF">ROH8110_02658</name>
</gene>
<dbReference type="AlphaFoldDB" id="A0A1X6ZEL4"/>
<dbReference type="InterPro" id="IPR035940">
    <property type="entry name" value="CAP_sf"/>
</dbReference>
<proteinExistence type="predicted"/>
<reference evidence="3 4" key="1">
    <citation type="submission" date="2017-03" db="EMBL/GenBank/DDBJ databases">
        <authorList>
            <person name="Afonso C.L."/>
            <person name="Miller P.J."/>
            <person name="Scott M.A."/>
            <person name="Spackman E."/>
            <person name="Goraichik I."/>
            <person name="Dimitrov K.M."/>
            <person name="Suarez D.L."/>
            <person name="Swayne D.E."/>
        </authorList>
    </citation>
    <scope>NUCLEOTIDE SEQUENCE [LARGE SCALE GENOMIC DNA]</scope>
    <source>
        <strain evidence="3 4">CECT 8110</strain>
    </source>
</reference>
<keyword evidence="1" id="KW-0732">Signal</keyword>
<keyword evidence="4" id="KW-1185">Reference proteome</keyword>
<feature type="signal peptide" evidence="1">
    <location>
        <begin position="1"/>
        <end position="19"/>
    </location>
</feature>
<evidence type="ECO:0000256" key="1">
    <source>
        <dbReference type="SAM" id="SignalP"/>
    </source>
</evidence>
<name>A0A1X6ZEL4_9RHOB</name>
<dbReference type="PANTHER" id="PTHR31157">
    <property type="entry name" value="SCP DOMAIN-CONTAINING PROTEIN"/>
    <property type="match status" value="1"/>
</dbReference>
<accession>A0A1X6ZEL4</accession>
<dbReference type="InterPro" id="IPR014044">
    <property type="entry name" value="CAP_dom"/>
</dbReference>
<dbReference type="SUPFAM" id="SSF55797">
    <property type="entry name" value="PR-1-like"/>
    <property type="match status" value="1"/>
</dbReference>
<feature type="chain" id="PRO_5013163276" evidence="1">
    <location>
        <begin position="20"/>
        <end position="146"/>
    </location>
</feature>